<gene>
    <name evidence="1" type="ORF">UFOVP536_31</name>
</gene>
<protein>
    <submittedName>
        <fullName evidence="1">Uncharacterized protein</fullName>
    </submittedName>
</protein>
<accession>A0A6J5MQ20</accession>
<organism evidence="1">
    <name type="scientific">uncultured Caudovirales phage</name>
    <dbReference type="NCBI Taxonomy" id="2100421"/>
    <lineage>
        <taxon>Viruses</taxon>
        <taxon>Duplodnaviria</taxon>
        <taxon>Heunggongvirae</taxon>
        <taxon>Uroviricota</taxon>
        <taxon>Caudoviricetes</taxon>
        <taxon>Peduoviridae</taxon>
        <taxon>Maltschvirus</taxon>
        <taxon>Maltschvirus maltsch</taxon>
    </lineage>
</organism>
<sequence>MMPYYISKTQKACANKWAVISSDRVIHGCHATKTAAIAQMVAISIAQKMTPGGTWPADKKKKQESYFFQEAADGGYKPPAGVQSAAKRALKWIADGKAGGGFTSVGRRRAAQLASGVSVSRDTVARMKSYFARHTVDKKATGFSAGEKGYPSAGRVAWDAWGGDAGKAWVNRINLDGKK</sequence>
<dbReference type="EMBL" id="LR796499">
    <property type="protein sequence ID" value="CAB4148894.1"/>
    <property type="molecule type" value="Genomic_DNA"/>
</dbReference>
<evidence type="ECO:0000313" key="1">
    <source>
        <dbReference type="EMBL" id="CAB4148894.1"/>
    </source>
</evidence>
<reference evidence="1" key="1">
    <citation type="submission" date="2020-04" db="EMBL/GenBank/DDBJ databases">
        <authorList>
            <person name="Chiriac C."/>
            <person name="Salcher M."/>
            <person name="Ghai R."/>
            <person name="Kavagutti S V."/>
        </authorList>
    </citation>
    <scope>NUCLEOTIDE SEQUENCE</scope>
</reference>
<proteinExistence type="predicted"/>
<name>A0A6J5MQ20_9CAUD</name>